<comment type="caution">
    <text evidence="6">The sequence shown here is derived from an EMBL/GenBank/DDBJ whole genome shotgun (WGS) entry which is preliminary data.</text>
</comment>
<dbReference type="InterPro" id="IPR036640">
    <property type="entry name" value="ABC1_TM_sf"/>
</dbReference>
<dbReference type="STRING" id="797515.HMPREF9103_02259"/>
<comment type="subcellular location">
    <subcellularLocation>
        <location evidence="1">Cell membrane</location>
        <topology evidence="1">Multi-pass membrane protein</topology>
    </subcellularLocation>
</comment>
<keyword evidence="2 5" id="KW-0812">Transmembrane</keyword>
<dbReference type="SUPFAM" id="SSF90123">
    <property type="entry name" value="ABC transporter transmembrane region"/>
    <property type="match status" value="1"/>
</dbReference>
<sequence length="106" mass="11179">MQKHQATKFNFKSFIQLINQIHPRYWQLICGFLLGVLATGMQLAVPMFAKTIINSIGHAINHGLVAGVIGLFLASTLIGAASGSILGFFGDDGSSTSSEPGSGKKS</sequence>
<dbReference type="HOGENOM" id="CLU_2219793_0_0_9"/>
<feature type="transmembrane region" description="Helical" evidence="5">
    <location>
        <begin position="64"/>
        <end position="89"/>
    </location>
</feature>
<evidence type="ECO:0000256" key="5">
    <source>
        <dbReference type="SAM" id="Phobius"/>
    </source>
</evidence>
<evidence type="ECO:0000256" key="1">
    <source>
        <dbReference type="ARBA" id="ARBA00004651"/>
    </source>
</evidence>
<accession>G9ZR98</accession>
<evidence type="ECO:0000313" key="6">
    <source>
        <dbReference type="EMBL" id="EHL96798.1"/>
    </source>
</evidence>
<keyword evidence="7" id="KW-1185">Reference proteome</keyword>
<proteinExistence type="predicted"/>
<keyword evidence="3 5" id="KW-1133">Transmembrane helix</keyword>
<gene>
    <name evidence="6" type="ORF">HMPREF9103_02259</name>
</gene>
<reference evidence="6 7" key="1">
    <citation type="submission" date="2011-09" db="EMBL/GenBank/DDBJ databases">
        <authorList>
            <person name="Weinstock G."/>
            <person name="Sodergren E."/>
            <person name="Clifton S."/>
            <person name="Fulton L."/>
            <person name="Fulton B."/>
            <person name="Courtney L."/>
            <person name="Fronick C."/>
            <person name="Harrison M."/>
            <person name="Strong C."/>
            <person name="Farmer C."/>
            <person name="Delahaunty K."/>
            <person name="Markovic C."/>
            <person name="Hall O."/>
            <person name="Minx P."/>
            <person name="Tomlinson C."/>
            <person name="Mitreva M."/>
            <person name="Hou S."/>
            <person name="Chen J."/>
            <person name="Wollam A."/>
            <person name="Pepin K.H."/>
            <person name="Johnson M."/>
            <person name="Bhonagiri V."/>
            <person name="Zhang X."/>
            <person name="Suruliraj S."/>
            <person name="Warren W."/>
            <person name="Chinwalla A."/>
            <person name="Mardis E.R."/>
            <person name="Wilson R.K."/>
        </authorList>
    </citation>
    <scope>NUCLEOTIDE SEQUENCE [LARGE SCALE GENOMIC DNA]</scope>
    <source>
        <strain evidence="6 7">F0439</strain>
    </source>
</reference>
<keyword evidence="4 5" id="KW-0472">Membrane</keyword>
<evidence type="ECO:0000256" key="4">
    <source>
        <dbReference type="ARBA" id="ARBA00023136"/>
    </source>
</evidence>
<evidence type="ECO:0000256" key="3">
    <source>
        <dbReference type="ARBA" id="ARBA00022989"/>
    </source>
</evidence>
<dbReference type="AlphaFoldDB" id="G9ZR98"/>
<evidence type="ECO:0000313" key="7">
    <source>
        <dbReference type="Proteomes" id="UP000004625"/>
    </source>
</evidence>
<dbReference type="GO" id="GO:0005524">
    <property type="term" value="F:ATP binding"/>
    <property type="evidence" value="ECO:0007669"/>
    <property type="project" value="InterPro"/>
</dbReference>
<dbReference type="EMBL" id="AGEY01000167">
    <property type="protein sequence ID" value="EHL96798.1"/>
    <property type="molecule type" value="Genomic_DNA"/>
</dbReference>
<dbReference type="GO" id="GO:0005886">
    <property type="term" value="C:plasma membrane"/>
    <property type="evidence" value="ECO:0007669"/>
    <property type="project" value="UniProtKB-SubCell"/>
</dbReference>
<feature type="transmembrane region" description="Helical" evidence="5">
    <location>
        <begin position="25"/>
        <end position="44"/>
    </location>
</feature>
<protein>
    <submittedName>
        <fullName evidence="6">Uncharacterized protein</fullName>
    </submittedName>
</protein>
<dbReference type="Gene3D" id="1.20.1560.10">
    <property type="entry name" value="ABC transporter type 1, transmembrane domain"/>
    <property type="match status" value="1"/>
</dbReference>
<dbReference type="eggNOG" id="COG1132">
    <property type="taxonomic scope" value="Bacteria"/>
</dbReference>
<evidence type="ECO:0000256" key="2">
    <source>
        <dbReference type="ARBA" id="ARBA00022692"/>
    </source>
</evidence>
<dbReference type="Proteomes" id="UP000004625">
    <property type="component" value="Unassembled WGS sequence"/>
</dbReference>
<dbReference type="PATRIC" id="fig|797515.3.peg.2037"/>
<organism evidence="6 7">
    <name type="scientific">Lentilactobacillus parafarraginis F0439</name>
    <dbReference type="NCBI Taxonomy" id="797515"/>
    <lineage>
        <taxon>Bacteria</taxon>
        <taxon>Bacillati</taxon>
        <taxon>Bacillota</taxon>
        <taxon>Bacilli</taxon>
        <taxon>Lactobacillales</taxon>
        <taxon>Lactobacillaceae</taxon>
        <taxon>Lentilactobacillus</taxon>
    </lineage>
</organism>
<name>G9ZR98_9LACO</name>